<organism evidence="3 4">
    <name type="scientific">Coniosporium apollinis</name>
    <dbReference type="NCBI Taxonomy" id="61459"/>
    <lineage>
        <taxon>Eukaryota</taxon>
        <taxon>Fungi</taxon>
        <taxon>Dikarya</taxon>
        <taxon>Ascomycota</taxon>
        <taxon>Pezizomycotina</taxon>
        <taxon>Dothideomycetes</taxon>
        <taxon>Dothideomycetes incertae sedis</taxon>
        <taxon>Coniosporium</taxon>
    </lineage>
</organism>
<name>A0ABQ9P2L0_9PEZI</name>
<gene>
    <name evidence="3" type="ORF">H2201_003281</name>
</gene>
<evidence type="ECO:0000256" key="2">
    <source>
        <dbReference type="SAM" id="MobiDB-lite"/>
    </source>
</evidence>
<evidence type="ECO:0000313" key="3">
    <source>
        <dbReference type="EMBL" id="KAJ9666622.1"/>
    </source>
</evidence>
<comment type="caution">
    <text evidence="3">The sequence shown here is derived from an EMBL/GenBank/DDBJ whole genome shotgun (WGS) entry which is preliminary data.</text>
</comment>
<keyword evidence="4" id="KW-1185">Reference proteome</keyword>
<feature type="region of interest" description="Disordered" evidence="2">
    <location>
        <begin position="236"/>
        <end position="255"/>
    </location>
</feature>
<dbReference type="EMBL" id="JAPDRL010000018">
    <property type="protein sequence ID" value="KAJ9666622.1"/>
    <property type="molecule type" value="Genomic_DNA"/>
</dbReference>
<feature type="region of interest" description="Disordered" evidence="2">
    <location>
        <begin position="138"/>
        <end position="210"/>
    </location>
</feature>
<feature type="region of interest" description="Disordered" evidence="2">
    <location>
        <begin position="296"/>
        <end position="347"/>
    </location>
</feature>
<accession>A0ABQ9P2L0</accession>
<reference evidence="3" key="1">
    <citation type="submission" date="2022-10" db="EMBL/GenBank/DDBJ databases">
        <title>Culturing micro-colonial fungi from biological soil crusts in the Mojave desert and describing Neophaeococcomyces mojavensis, and introducing the new genera and species Taxawa tesnikishii.</title>
        <authorList>
            <person name="Kurbessoian T."/>
            <person name="Stajich J.E."/>
        </authorList>
    </citation>
    <scope>NUCLEOTIDE SEQUENCE</scope>
    <source>
        <strain evidence="3">TK_1</strain>
    </source>
</reference>
<protein>
    <submittedName>
        <fullName evidence="3">Uncharacterized protein</fullName>
    </submittedName>
</protein>
<feature type="coiled-coil region" evidence="1">
    <location>
        <begin position="353"/>
        <end position="422"/>
    </location>
</feature>
<evidence type="ECO:0000256" key="1">
    <source>
        <dbReference type="SAM" id="Coils"/>
    </source>
</evidence>
<feature type="compositionally biased region" description="Polar residues" evidence="2">
    <location>
        <begin position="193"/>
        <end position="203"/>
    </location>
</feature>
<proteinExistence type="predicted"/>
<evidence type="ECO:0000313" key="4">
    <source>
        <dbReference type="Proteomes" id="UP001172684"/>
    </source>
</evidence>
<sequence length="562" mass="61995">MANFRPTISDGKWQRQIWQPSDGNGDPNVDILETAQGQNNRKGHPTWKIFNGTVGHVKRGVNEPPVRCYLDDKAAYDISRSKAYTNVEKHRYWPFDFSVNGLVKPGRKNRGRPAYEPGSQNIIASVAKARRNSPYYFYGAAGPPNAESSQQSPTPAPSGTAMEAQDPPASPSVSPKRETSPVVPSVEADSPEARTSPNLQIEQSPEKEAPRISYATSARAMIGEPKSQLNFGNFMGAAKPSKRSSTVPRQVDRESVQVSAVSSPGGILPENLPALPGGSGLRVPIVAPTYAVGLSDTERARPTKRPRVPSFPRSTKRPRKDIQPSRSPSAIPGTTPQPRGSTTPQREPIKATFNSLKDHIARLQEELDDNKIQCDTRIDEFSQIYRQLERLEGAQKNDQAQLAAVRKDLLAVENERNDLLLERARDKGRLKFNAEEIFKLKQDNEALEASEAALRSKIRRGSKTSPSENLEPKQHLTTYWEVAMTLYASLANAKAGLVDRHTALGALKKTVEEVGVSIEEEMKEDQRMQKEVRRALGKAQEAIDDAGMAAEWEGMVGKAMKH</sequence>
<keyword evidence="1" id="KW-0175">Coiled coil</keyword>
<feature type="compositionally biased region" description="Polar residues" evidence="2">
    <location>
        <begin position="324"/>
        <end position="345"/>
    </location>
</feature>
<dbReference type="Proteomes" id="UP001172684">
    <property type="component" value="Unassembled WGS sequence"/>
</dbReference>